<protein>
    <submittedName>
        <fullName evidence="2">Uncharacterized protein</fullName>
    </submittedName>
</protein>
<evidence type="ECO:0000256" key="1">
    <source>
        <dbReference type="SAM" id="MobiDB-lite"/>
    </source>
</evidence>
<organism evidence="2 3">
    <name type="scientific">Araneus ventricosus</name>
    <name type="common">Orbweaver spider</name>
    <name type="synonym">Epeira ventricosa</name>
    <dbReference type="NCBI Taxonomy" id="182803"/>
    <lineage>
        <taxon>Eukaryota</taxon>
        <taxon>Metazoa</taxon>
        <taxon>Ecdysozoa</taxon>
        <taxon>Arthropoda</taxon>
        <taxon>Chelicerata</taxon>
        <taxon>Arachnida</taxon>
        <taxon>Araneae</taxon>
        <taxon>Araneomorphae</taxon>
        <taxon>Entelegynae</taxon>
        <taxon>Araneoidea</taxon>
        <taxon>Araneidae</taxon>
        <taxon>Araneus</taxon>
    </lineage>
</organism>
<reference evidence="2 3" key="1">
    <citation type="journal article" date="2019" name="Sci. Rep.">
        <title>Orb-weaving spider Araneus ventricosus genome elucidates the spidroin gene catalogue.</title>
        <authorList>
            <person name="Kono N."/>
            <person name="Nakamura H."/>
            <person name="Ohtoshi R."/>
            <person name="Moran D.A.P."/>
            <person name="Shinohara A."/>
            <person name="Yoshida Y."/>
            <person name="Fujiwara M."/>
            <person name="Mori M."/>
            <person name="Tomita M."/>
            <person name="Arakawa K."/>
        </authorList>
    </citation>
    <scope>NUCLEOTIDE SEQUENCE [LARGE SCALE GENOMIC DNA]</scope>
</reference>
<dbReference type="AlphaFoldDB" id="A0A4Y2J140"/>
<feature type="compositionally biased region" description="Basic and acidic residues" evidence="1">
    <location>
        <begin position="57"/>
        <end position="66"/>
    </location>
</feature>
<name>A0A4Y2J140_ARAVE</name>
<proteinExistence type="predicted"/>
<accession>A0A4Y2J140</accession>
<gene>
    <name evidence="2" type="ORF">AVEN_145079_1</name>
</gene>
<keyword evidence="3" id="KW-1185">Reference proteome</keyword>
<evidence type="ECO:0000313" key="3">
    <source>
        <dbReference type="Proteomes" id="UP000499080"/>
    </source>
</evidence>
<dbReference type="EMBL" id="BGPR01003112">
    <property type="protein sequence ID" value="GBM83857.1"/>
    <property type="molecule type" value="Genomic_DNA"/>
</dbReference>
<dbReference type="Proteomes" id="UP000499080">
    <property type="component" value="Unassembled WGS sequence"/>
</dbReference>
<evidence type="ECO:0000313" key="2">
    <source>
        <dbReference type="EMBL" id="GBM83857.1"/>
    </source>
</evidence>
<sequence>MLNRLQVTRRIFSSPNFYTTLARRRLSPDIVNVYWAHVYNNLSWNQDSNLKTSSLGDRQRWPREKVSAPGPAGSRLETEVWTGVCQLRCHPRHLTAVQNDELRQKISLMLLQNETLV</sequence>
<comment type="caution">
    <text evidence="2">The sequence shown here is derived from an EMBL/GenBank/DDBJ whole genome shotgun (WGS) entry which is preliminary data.</text>
</comment>
<feature type="region of interest" description="Disordered" evidence="1">
    <location>
        <begin position="52"/>
        <end position="74"/>
    </location>
</feature>